<protein>
    <recommendedName>
        <fullName evidence="4">Cytochrome c domain-containing protein</fullName>
    </recommendedName>
</protein>
<organism evidence="2 3">
    <name type="scientific">Nitrospira japonica</name>
    <dbReference type="NCBI Taxonomy" id="1325564"/>
    <lineage>
        <taxon>Bacteria</taxon>
        <taxon>Pseudomonadati</taxon>
        <taxon>Nitrospirota</taxon>
        <taxon>Nitrospiria</taxon>
        <taxon>Nitrospirales</taxon>
        <taxon>Nitrospiraceae</taxon>
        <taxon>Nitrospira</taxon>
    </lineage>
</organism>
<dbReference type="RefSeq" id="WP_080885202.1">
    <property type="nucleotide sequence ID" value="NZ_LT828648.1"/>
</dbReference>
<keyword evidence="3" id="KW-1185">Reference proteome</keyword>
<dbReference type="AlphaFoldDB" id="A0A1W1I0K5"/>
<evidence type="ECO:0008006" key="4">
    <source>
        <dbReference type="Google" id="ProtNLM"/>
    </source>
</evidence>
<feature type="compositionally biased region" description="Polar residues" evidence="1">
    <location>
        <begin position="256"/>
        <end position="265"/>
    </location>
</feature>
<proteinExistence type="predicted"/>
<dbReference type="STRING" id="1325564.NSJP_0358"/>
<dbReference type="OrthoDB" id="6306157at2"/>
<reference evidence="2 3" key="1">
    <citation type="submission" date="2017-03" db="EMBL/GenBank/DDBJ databases">
        <authorList>
            <person name="Afonso C.L."/>
            <person name="Miller P.J."/>
            <person name="Scott M.A."/>
            <person name="Spackman E."/>
            <person name="Goraichik I."/>
            <person name="Dimitrov K.M."/>
            <person name="Suarez D.L."/>
            <person name="Swayne D.E."/>
        </authorList>
    </citation>
    <scope>NUCLEOTIDE SEQUENCE [LARGE SCALE GENOMIC DNA]</scope>
    <source>
        <strain evidence="2">Genome sequencing of Nitrospira japonica strain NJ11</strain>
    </source>
</reference>
<gene>
    <name evidence="2" type="ORF">NSJP_0358</name>
</gene>
<dbReference type="Proteomes" id="UP000192042">
    <property type="component" value="Chromosome I"/>
</dbReference>
<evidence type="ECO:0000256" key="1">
    <source>
        <dbReference type="SAM" id="MobiDB-lite"/>
    </source>
</evidence>
<dbReference type="Gene3D" id="2.60.120.430">
    <property type="entry name" value="Galactose-binding lectin"/>
    <property type="match status" value="1"/>
</dbReference>
<feature type="region of interest" description="Disordered" evidence="1">
    <location>
        <begin position="42"/>
        <end position="98"/>
    </location>
</feature>
<sequence>MKNRVHGHPPDIILLLIGCLSIACTASDRKEMPDARVNQQGIADVAFPPNADETTSADRDVESRGIPNPDRPILPPRDKFAPLPSNPQSAPQLKPIAPTPPPPLAVAPVLVVPELLSERFTMPIPCEGRAQCWLSRRGLGALDESFEFFRTLGLAKCSDQWLSCVKQFTDSLNQFKARNGFAVGQGEVRATYFNNIDLRIGRDMHCRRNAGGIACYVSNYGPPAFLNGAANPAYPDPHAALTEAVQAAGGLIPPGSLQQPSSSALNAPRGSANVRPSTGTGSTPAPSKPLATVAMEYHPVPASKTVVVRERDGLFTQSNPEVCLGSHSDGPPIRQDVDTGIDVMPGDVIEFSATGSIWGGECLTGNNGPSGWGPRPDNPKLPIGNASPFGLVGRIGQPNDVGAYSDVDCIKTYDEYGQSPPCKPRPSYFFIGDRNTTTVRAARGRLYLRINDDRPGNGAGSFVVSIRVQRQVTFYVYDQDGRLIPNVALDREGPKFVPHMCLACHGGAYDDATHTVRGASFLPFDPYNFLYSENPGFRRQDQEVAFRDLNLLVAETSPSKDNPSRPIARMIDGMHRAPNGMANAAAAHYVPAGWRGHEDLYRDFVGKYCRLCHMAQPARIDFETYDNFKQSNPGAAICRFGTMPHAQGPYDHLATGRYSTKVGVELRAVGVGCIGKS</sequence>
<evidence type="ECO:0000313" key="3">
    <source>
        <dbReference type="Proteomes" id="UP000192042"/>
    </source>
</evidence>
<feature type="compositionally biased region" description="Polar residues" evidence="1">
    <location>
        <begin position="274"/>
        <end position="285"/>
    </location>
</feature>
<feature type="region of interest" description="Disordered" evidence="1">
    <location>
        <begin position="251"/>
        <end position="289"/>
    </location>
</feature>
<dbReference type="EMBL" id="LT828648">
    <property type="protein sequence ID" value="SLM46530.1"/>
    <property type="molecule type" value="Genomic_DNA"/>
</dbReference>
<evidence type="ECO:0000313" key="2">
    <source>
        <dbReference type="EMBL" id="SLM46530.1"/>
    </source>
</evidence>
<dbReference type="PROSITE" id="PS51257">
    <property type="entry name" value="PROKAR_LIPOPROTEIN"/>
    <property type="match status" value="1"/>
</dbReference>
<accession>A0A1W1I0K5</accession>
<dbReference type="KEGG" id="nja:NSJP_0358"/>
<name>A0A1W1I0K5_9BACT</name>